<dbReference type="Pfam" id="PF00359">
    <property type="entry name" value="PTS_EIIA_2"/>
    <property type="match status" value="1"/>
</dbReference>
<dbReference type="InterPro" id="IPR011608">
    <property type="entry name" value="PRD"/>
</dbReference>
<dbReference type="Pfam" id="PF08279">
    <property type="entry name" value="HTH_11"/>
    <property type="match status" value="1"/>
</dbReference>
<dbReference type="SUPFAM" id="SSF52794">
    <property type="entry name" value="PTS system IIB component-like"/>
    <property type="match status" value="1"/>
</dbReference>
<feature type="domain" description="PTS EIIA type-2" evidence="11">
    <location>
        <begin position="543"/>
        <end position="684"/>
    </location>
</feature>
<evidence type="ECO:0000313" key="16">
    <source>
        <dbReference type="Proteomes" id="UP000195141"/>
    </source>
</evidence>
<dbReference type="EMBL" id="CP147247">
    <property type="protein sequence ID" value="WYJ88889.1"/>
    <property type="molecule type" value="Genomic_DNA"/>
</dbReference>
<evidence type="ECO:0000256" key="9">
    <source>
        <dbReference type="ARBA" id="ARBA00041175"/>
    </source>
</evidence>
<organism evidence="14">
    <name type="scientific">Candidatus Enterococcus clewellii</name>
    <dbReference type="NCBI Taxonomy" id="1834193"/>
    <lineage>
        <taxon>Bacteria</taxon>
        <taxon>Bacillati</taxon>
        <taxon>Bacillota</taxon>
        <taxon>Bacilli</taxon>
        <taxon>Lactobacillales</taxon>
        <taxon>Enterococcaceae</taxon>
        <taxon>Enterococcus</taxon>
    </lineage>
</organism>
<keyword evidence="3" id="KW-0963">Cytoplasm</keyword>
<dbReference type="PROSITE" id="PS51372">
    <property type="entry name" value="PRD_2"/>
    <property type="match status" value="2"/>
</dbReference>
<dbReference type="InterPro" id="IPR013011">
    <property type="entry name" value="PTS_EIIB_2"/>
</dbReference>
<dbReference type="GO" id="GO:0009401">
    <property type="term" value="P:phosphoenolpyruvate-dependent sugar phosphotransferase system"/>
    <property type="evidence" value="ECO:0007669"/>
    <property type="project" value="UniProtKB-KW"/>
</dbReference>
<keyword evidence="2" id="KW-0813">Transport</keyword>
<feature type="domain" description="PTS EIIB type-2" evidence="12">
    <location>
        <begin position="398"/>
        <end position="485"/>
    </location>
</feature>
<dbReference type="SUPFAM" id="SSF63520">
    <property type="entry name" value="PTS-regulatory domain, PRD"/>
    <property type="match status" value="1"/>
</dbReference>
<dbReference type="InterPro" id="IPR036095">
    <property type="entry name" value="PTS_EIIB-like_sf"/>
</dbReference>
<comment type="subcellular location">
    <subcellularLocation>
        <location evidence="1">Cytoplasm</location>
    </subcellularLocation>
</comment>
<gene>
    <name evidence="15" type="ORF">A5888_000608</name>
    <name evidence="14" type="ORF">A5888_000639</name>
</gene>
<dbReference type="Gene3D" id="3.40.930.10">
    <property type="entry name" value="Mannitol-specific EII, Chain A"/>
    <property type="match status" value="1"/>
</dbReference>
<dbReference type="InterPro" id="IPR013196">
    <property type="entry name" value="HTH_11"/>
</dbReference>
<dbReference type="InterPro" id="IPR051351">
    <property type="entry name" value="Ascorbate-PTS_EIIA_comp"/>
</dbReference>
<evidence type="ECO:0000256" key="5">
    <source>
        <dbReference type="ARBA" id="ARBA00022679"/>
    </source>
</evidence>
<dbReference type="InterPro" id="IPR036388">
    <property type="entry name" value="WH-like_DNA-bd_sf"/>
</dbReference>
<dbReference type="GO" id="GO:0005737">
    <property type="term" value="C:cytoplasm"/>
    <property type="evidence" value="ECO:0007669"/>
    <property type="project" value="UniProtKB-SubCell"/>
</dbReference>
<evidence type="ECO:0000256" key="3">
    <source>
        <dbReference type="ARBA" id="ARBA00022490"/>
    </source>
</evidence>
<dbReference type="Pfam" id="PF00874">
    <property type="entry name" value="PRD"/>
    <property type="match status" value="1"/>
</dbReference>
<reference evidence="15" key="2">
    <citation type="submission" date="2017-05" db="EMBL/GenBank/DDBJ databases">
        <authorList>
            <consortium name="The Broad Institute Genomics Platform"/>
            <consortium name="The Broad Institute Genomic Center for Infectious Diseases"/>
            <person name="Earl A."/>
            <person name="Manson A."/>
            <person name="Schwartman J."/>
            <person name="Gilmore M."/>
            <person name="Abouelleil A."/>
            <person name="Cao P."/>
            <person name="Chapman S."/>
            <person name="Cusick C."/>
            <person name="Shea T."/>
            <person name="Young S."/>
            <person name="Neafsey D."/>
            <person name="Nusbaum C."/>
            <person name="Birren B."/>
        </authorList>
    </citation>
    <scope>NUCLEOTIDE SEQUENCE</scope>
    <source>
        <strain evidence="15">9E7_DIV0242</strain>
    </source>
</reference>
<dbReference type="SUPFAM" id="SSF55804">
    <property type="entry name" value="Phoshotransferase/anion transport protein"/>
    <property type="match status" value="1"/>
</dbReference>
<dbReference type="Proteomes" id="UP000195141">
    <property type="component" value="Chromosome"/>
</dbReference>
<dbReference type="PANTHER" id="PTHR36203">
    <property type="entry name" value="ASCORBATE-SPECIFIC PTS SYSTEM EIIA COMPONENT"/>
    <property type="match status" value="1"/>
</dbReference>
<evidence type="ECO:0000256" key="4">
    <source>
        <dbReference type="ARBA" id="ARBA00022553"/>
    </source>
</evidence>
<keyword evidence="7" id="KW-0418">Kinase</keyword>
<dbReference type="PANTHER" id="PTHR36203:SF1">
    <property type="entry name" value="ASCORBATE-SPECIFIC PTS SYSTEM EIIA COMPONENT"/>
    <property type="match status" value="1"/>
</dbReference>
<evidence type="ECO:0000313" key="14">
    <source>
        <dbReference type="EMBL" id="OTP18825.1"/>
    </source>
</evidence>
<evidence type="ECO:0000259" key="12">
    <source>
        <dbReference type="PROSITE" id="PS51099"/>
    </source>
</evidence>
<evidence type="ECO:0000259" key="13">
    <source>
        <dbReference type="PROSITE" id="PS51372"/>
    </source>
</evidence>
<keyword evidence="5" id="KW-0808">Transferase</keyword>
<dbReference type="EMBL" id="NGMM01000001">
    <property type="protein sequence ID" value="OTP18825.1"/>
    <property type="molecule type" value="Genomic_DNA"/>
</dbReference>
<dbReference type="PROSITE" id="PS51099">
    <property type="entry name" value="PTS_EIIB_TYPE_2"/>
    <property type="match status" value="1"/>
</dbReference>
<proteinExistence type="predicted"/>
<name>A0A242KCC7_9ENTE</name>
<dbReference type="OrthoDB" id="369398at2"/>
<sequence>MDSMMKQVIERVLQGNDVSSRRLMDELGLSKSQLDYRVKKINDHLSEKQLPLIKKENHRYLLVLSREQKRSILENRASLPRLQSDERQQYIVFLIILYENMTLGNLADKLSVSRNTILADMKIVNSWLPERGLKMKSTRTKGYFLVGQEINIRKLWLYLVKGEIEKEYSLSVFKTLLTIDTQLLHTIHQRIAQLENKLQLFFSEMKIAYLSMIIYLSIQRFSLNESIDTATIDRYGKLLNQETYSVVSDLFAELYATGKQVRCNQELRFITMHILSINVVKRTSFRKDEALQQAIKTSIDRFEKSSITFFENKQELCDILYQHIVPASYRIRFGVPDENELSCSIQKEYQEFYSIVKKAVQPIEQHLTIEFMEEELAYLLIIFLSFLKGDKFHEQEKKTAVVVCMHGVSVSRLLLENLKELLPEICFIRYLSLREFYEFDPKVDIIFSTVAVDTDIPSFFIKHFLTEEEKQLLKYKVETEIFGRQTYLGSGNQVSMDKLVAVIERHATVHSQLLLKEELEQLFFQEKEGQLTNLFKEKTDLVPLLPQQHIQIYNQPLLFAEAIRLCGKPLLQNGFINEKYLETIIQNYDPEYPYFVIAPEVAIPHAAPEDGVYKLGMSLLRVKQPIPFSTKLSVRILVMIAPKDKKSHLNAVTSLYNLVNDQTFREQLLTVKYEQEIYELFYKALMGSEGTTPLVN</sequence>
<accession>A0A242KCC7</accession>
<evidence type="ECO:0000256" key="8">
    <source>
        <dbReference type="ARBA" id="ARBA00037387"/>
    </source>
</evidence>
<dbReference type="GO" id="GO:0008982">
    <property type="term" value="F:protein-N(PI)-phosphohistidine-sugar phosphotransferase activity"/>
    <property type="evidence" value="ECO:0007669"/>
    <property type="project" value="InterPro"/>
</dbReference>
<evidence type="ECO:0000259" key="11">
    <source>
        <dbReference type="PROSITE" id="PS51094"/>
    </source>
</evidence>
<dbReference type="InterPro" id="IPR016152">
    <property type="entry name" value="PTrfase/Anion_transptr"/>
</dbReference>
<dbReference type="GO" id="GO:0016301">
    <property type="term" value="F:kinase activity"/>
    <property type="evidence" value="ECO:0007669"/>
    <property type="project" value="UniProtKB-KW"/>
</dbReference>
<evidence type="ECO:0000313" key="15">
    <source>
        <dbReference type="EMBL" id="WYJ88889.1"/>
    </source>
</evidence>
<dbReference type="AlphaFoldDB" id="A0A242KCC7"/>
<feature type="domain" description="PRD" evidence="13">
    <location>
        <begin position="178"/>
        <end position="284"/>
    </location>
</feature>
<dbReference type="InterPro" id="IPR002178">
    <property type="entry name" value="PTS_EIIA_type-2_dom"/>
</dbReference>
<feature type="domain" description="PRD" evidence="13">
    <location>
        <begin position="286"/>
        <end position="393"/>
    </location>
</feature>
<comment type="function">
    <text evidence="8">The phosphoenolpyruvate-dependent sugar phosphotransferase system (sugar PTS), a major carbohydrate active transport system, catalyzes the phosphorylation of incoming sugar substrates concomitantly with their translocation across the cell membrane. The enzyme II UlaABC PTS system is involved in ascorbate transport.</text>
</comment>
<evidence type="ECO:0000256" key="2">
    <source>
        <dbReference type="ARBA" id="ARBA00022448"/>
    </source>
</evidence>
<keyword evidence="16" id="KW-1185">Reference proteome</keyword>
<keyword evidence="4" id="KW-0597">Phosphoprotein</keyword>
<evidence type="ECO:0000256" key="6">
    <source>
        <dbReference type="ARBA" id="ARBA00022683"/>
    </source>
</evidence>
<evidence type="ECO:0000256" key="1">
    <source>
        <dbReference type="ARBA" id="ARBA00004496"/>
    </source>
</evidence>
<dbReference type="Gene3D" id="3.40.50.2300">
    <property type="match status" value="1"/>
</dbReference>
<dbReference type="GO" id="GO:0006355">
    <property type="term" value="P:regulation of DNA-templated transcription"/>
    <property type="evidence" value="ECO:0007669"/>
    <property type="project" value="InterPro"/>
</dbReference>
<keyword evidence="6" id="KW-0598">Phosphotransferase system</keyword>
<dbReference type="CDD" id="cd00211">
    <property type="entry name" value="PTS_IIA_fru"/>
    <property type="match status" value="1"/>
</dbReference>
<evidence type="ECO:0000256" key="10">
    <source>
        <dbReference type="ARBA" id="ARBA00042072"/>
    </source>
</evidence>
<protein>
    <recommendedName>
        <fullName evidence="9">Ascorbate-specific PTS system EIIA component</fullName>
    </recommendedName>
    <alternativeName>
        <fullName evidence="10">Ascorbate-specific phosphotransferase enzyme IIA component</fullName>
    </alternativeName>
</protein>
<reference evidence="15" key="3">
    <citation type="submission" date="2024-03" db="EMBL/GenBank/DDBJ databases">
        <title>The Genome Sequence of Enterococcus sp. DIV0242b.</title>
        <authorList>
            <consortium name="The Broad Institute Genomics Platform"/>
            <consortium name="The Broad Institute Microbial Omics Core"/>
            <consortium name="The Broad Institute Genomic Center for Infectious Diseases"/>
            <person name="Earl A."/>
            <person name="Manson A."/>
            <person name="Gilmore M."/>
            <person name="Schwartman J."/>
            <person name="Shea T."/>
            <person name="Abouelleil A."/>
            <person name="Cao P."/>
            <person name="Chapman S."/>
            <person name="Cusick C."/>
            <person name="Young S."/>
            <person name="Neafsey D."/>
            <person name="Nusbaum C."/>
            <person name="Birren B."/>
        </authorList>
    </citation>
    <scope>NUCLEOTIDE SEQUENCE</scope>
    <source>
        <strain evidence="15">9E7_DIV0242</strain>
    </source>
</reference>
<dbReference type="RefSeq" id="WP_086347765.1">
    <property type="nucleotide sequence ID" value="NZ_CP147247.1"/>
</dbReference>
<reference evidence="14" key="1">
    <citation type="submission" date="2017-05" db="EMBL/GenBank/DDBJ databases">
        <title>The Genome Sequence of Enterococcus sp. 9E7_DIV0242.</title>
        <authorList>
            <consortium name="The Broad Institute Genomics Platform"/>
            <consortium name="The Broad Institute Genomic Center for Infectious Diseases"/>
            <person name="Earl A."/>
            <person name="Manson A."/>
            <person name="Schwartman J."/>
            <person name="Gilmore M."/>
            <person name="Abouelleil A."/>
            <person name="Cao P."/>
            <person name="Chapman S."/>
            <person name="Cusick C."/>
            <person name="Shea T."/>
            <person name="Young S."/>
            <person name="Neafsey D."/>
            <person name="Nusbaum C."/>
            <person name="Birren B."/>
        </authorList>
    </citation>
    <scope>NUCLEOTIDE SEQUENCE [LARGE SCALE GENOMIC DNA]</scope>
    <source>
        <strain evidence="14">9E7_DIV0242</strain>
    </source>
</reference>
<dbReference type="Gene3D" id="1.10.10.10">
    <property type="entry name" value="Winged helix-like DNA-binding domain superfamily/Winged helix DNA-binding domain"/>
    <property type="match status" value="1"/>
</dbReference>
<dbReference type="PROSITE" id="PS51094">
    <property type="entry name" value="PTS_EIIA_TYPE_2"/>
    <property type="match status" value="1"/>
</dbReference>
<evidence type="ECO:0000256" key="7">
    <source>
        <dbReference type="ARBA" id="ARBA00022777"/>
    </source>
</evidence>
<dbReference type="InterPro" id="IPR036634">
    <property type="entry name" value="PRD_sf"/>
</dbReference>
<dbReference type="Gene3D" id="1.10.1790.10">
    <property type="entry name" value="PRD domain"/>
    <property type="match status" value="1"/>
</dbReference>